<dbReference type="PANTHER" id="PTHR23033:SF47">
    <property type="entry name" value="APPLE DOMAIN-CONTAINING PROTEIN-RELATED"/>
    <property type="match status" value="1"/>
</dbReference>
<keyword evidence="11" id="KW-0472">Membrane</keyword>
<dbReference type="GO" id="GO:0016263">
    <property type="term" value="F:glycoprotein-N-acetylgalactosamine 3-beta-galactosyltransferase activity"/>
    <property type="evidence" value="ECO:0007669"/>
    <property type="project" value="UniProtKB-EC"/>
</dbReference>
<evidence type="ECO:0000256" key="11">
    <source>
        <dbReference type="ARBA" id="ARBA00023136"/>
    </source>
</evidence>
<dbReference type="InterPro" id="IPR003378">
    <property type="entry name" value="Fringe-like_glycosylTrfase"/>
</dbReference>
<proteinExistence type="inferred from homology"/>
<evidence type="ECO:0000256" key="10">
    <source>
        <dbReference type="ARBA" id="ARBA00022989"/>
    </source>
</evidence>
<keyword evidence="10" id="KW-1133">Transmembrane helix</keyword>
<name>A0A6A6BSJ9_9PEZI</name>
<evidence type="ECO:0000256" key="8">
    <source>
        <dbReference type="ARBA" id="ARBA00022741"/>
    </source>
</evidence>
<feature type="compositionally biased region" description="Basic and acidic residues" evidence="12">
    <location>
        <begin position="80"/>
        <end position="123"/>
    </location>
</feature>
<sequence>MLAFPASSRRWTQLLIAAGLSLLFFCFLLSSSRRDWVSGYLWAGEDETGVEYVRPGESLMPDVGPAESAKIGPEESTGVEPEKTTEIEPEKTTGIEPDKTTEVEPEKTTDARPQETAEIKPEAPTKTTYPCQQLPGAEDVLVIMKTGATEAHEKLPTHFNSTFRCTPHYAIFSDLEEEIHGHTIHDALYEIPEEIKQDSPEFRFYDKMRELRADGINLGRLSNEEVRHAAWDLDKWKFLPLMKKALETRSKSKWFVFIEADTYIVWSNLLQWLELFDHTQPYYIGGQTWLGGEVFAHGGTGIIISQKALTMLVEKYNSSTAEFIELTQKHYAGDLILSLAFKTLNISLTATWPIMQGETPFTLDYTAKHMAHPVVSYHHMPSPWIDGMWEYEQKWINGTYGNETILRHKDVFLDFVGPEIIAGDRVFWDNISKDIEEELAPNKGPHSCLVKCEANPECLQWLFAAGMCKLGKVVRLGSAELKEGSMVSGWMVDRISTFVSELGPKADWILESPD</sequence>
<organism evidence="14 15">
    <name type="scientific">Aplosporella prunicola CBS 121167</name>
    <dbReference type="NCBI Taxonomy" id="1176127"/>
    <lineage>
        <taxon>Eukaryota</taxon>
        <taxon>Fungi</taxon>
        <taxon>Dikarya</taxon>
        <taxon>Ascomycota</taxon>
        <taxon>Pezizomycotina</taxon>
        <taxon>Dothideomycetes</taxon>
        <taxon>Dothideomycetes incertae sedis</taxon>
        <taxon>Botryosphaeriales</taxon>
        <taxon>Aplosporellaceae</taxon>
        <taxon>Aplosporella</taxon>
    </lineage>
</organism>
<dbReference type="EC" id="2.4.1.122" evidence="4"/>
<dbReference type="OrthoDB" id="414175at2759"/>
<comment type="pathway">
    <text evidence="2">Protein modification; protein glycosylation.</text>
</comment>
<keyword evidence="7" id="KW-0812">Transmembrane</keyword>
<keyword evidence="9" id="KW-0735">Signal-anchor</keyword>
<evidence type="ECO:0000256" key="1">
    <source>
        <dbReference type="ARBA" id="ARBA00004606"/>
    </source>
</evidence>
<gene>
    <name evidence="14" type="ORF">K452DRAFT_282978</name>
</gene>
<comment type="subcellular location">
    <subcellularLocation>
        <location evidence="1">Membrane</location>
        <topology evidence="1">Single-pass type II membrane protein</topology>
    </subcellularLocation>
</comment>
<feature type="domain" description="Fringe-like glycosyltransferase" evidence="13">
    <location>
        <begin position="247"/>
        <end position="380"/>
    </location>
</feature>
<keyword evidence="15" id="KW-1185">Reference proteome</keyword>
<dbReference type="AlphaFoldDB" id="A0A6A6BSJ9"/>
<evidence type="ECO:0000256" key="7">
    <source>
        <dbReference type="ARBA" id="ARBA00022692"/>
    </source>
</evidence>
<comment type="similarity">
    <text evidence="3">Belongs to the glycosyltransferase 31 family. Beta3-Gal-T subfamily.</text>
</comment>
<keyword evidence="8" id="KW-0547">Nucleotide-binding</keyword>
<evidence type="ECO:0000256" key="12">
    <source>
        <dbReference type="SAM" id="MobiDB-lite"/>
    </source>
</evidence>
<keyword evidence="5" id="KW-0328">Glycosyltransferase</keyword>
<evidence type="ECO:0000313" key="15">
    <source>
        <dbReference type="Proteomes" id="UP000799438"/>
    </source>
</evidence>
<evidence type="ECO:0000256" key="9">
    <source>
        <dbReference type="ARBA" id="ARBA00022968"/>
    </source>
</evidence>
<evidence type="ECO:0000259" key="13">
    <source>
        <dbReference type="Pfam" id="PF02434"/>
    </source>
</evidence>
<accession>A0A6A6BSJ9</accession>
<reference evidence="14" key="1">
    <citation type="journal article" date="2020" name="Stud. Mycol.">
        <title>101 Dothideomycetes genomes: a test case for predicting lifestyles and emergence of pathogens.</title>
        <authorList>
            <person name="Haridas S."/>
            <person name="Albert R."/>
            <person name="Binder M."/>
            <person name="Bloem J."/>
            <person name="Labutti K."/>
            <person name="Salamov A."/>
            <person name="Andreopoulos B."/>
            <person name="Baker S."/>
            <person name="Barry K."/>
            <person name="Bills G."/>
            <person name="Bluhm B."/>
            <person name="Cannon C."/>
            <person name="Castanera R."/>
            <person name="Culley D."/>
            <person name="Daum C."/>
            <person name="Ezra D."/>
            <person name="Gonzalez J."/>
            <person name="Henrissat B."/>
            <person name="Kuo A."/>
            <person name="Liang C."/>
            <person name="Lipzen A."/>
            <person name="Lutzoni F."/>
            <person name="Magnuson J."/>
            <person name="Mondo S."/>
            <person name="Nolan M."/>
            <person name="Ohm R."/>
            <person name="Pangilinan J."/>
            <person name="Park H.-J."/>
            <person name="Ramirez L."/>
            <person name="Alfaro M."/>
            <person name="Sun H."/>
            <person name="Tritt A."/>
            <person name="Yoshinaga Y."/>
            <person name="Zwiers L.-H."/>
            <person name="Turgeon B."/>
            <person name="Goodwin S."/>
            <person name="Spatafora J."/>
            <person name="Crous P."/>
            <person name="Grigoriev I."/>
        </authorList>
    </citation>
    <scope>NUCLEOTIDE SEQUENCE</scope>
    <source>
        <strain evidence="14">CBS 121167</strain>
    </source>
</reference>
<dbReference type="PANTHER" id="PTHR23033">
    <property type="entry name" value="BETA1,3-GALACTOSYLTRANSFERASE"/>
    <property type="match status" value="1"/>
</dbReference>
<dbReference type="Pfam" id="PF02434">
    <property type="entry name" value="Fringe"/>
    <property type="match status" value="1"/>
</dbReference>
<dbReference type="EMBL" id="ML995475">
    <property type="protein sequence ID" value="KAF2146778.1"/>
    <property type="molecule type" value="Genomic_DNA"/>
</dbReference>
<keyword evidence="6 14" id="KW-0808">Transferase</keyword>
<dbReference type="RefSeq" id="XP_033402487.1">
    <property type="nucleotide sequence ID" value="XM_033539680.1"/>
</dbReference>
<evidence type="ECO:0000256" key="3">
    <source>
        <dbReference type="ARBA" id="ARBA00006462"/>
    </source>
</evidence>
<dbReference type="Proteomes" id="UP000799438">
    <property type="component" value="Unassembled WGS sequence"/>
</dbReference>
<evidence type="ECO:0000256" key="5">
    <source>
        <dbReference type="ARBA" id="ARBA00022676"/>
    </source>
</evidence>
<dbReference type="GO" id="GO:0016020">
    <property type="term" value="C:membrane"/>
    <property type="evidence" value="ECO:0007669"/>
    <property type="project" value="UniProtKB-SubCell"/>
</dbReference>
<evidence type="ECO:0000313" key="14">
    <source>
        <dbReference type="EMBL" id="KAF2146778.1"/>
    </source>
</evidence>
<protein>
    <recommendedName>
        <fullName evidence="4">N-acetylgalactosaminide beta-1,3-galactosyltransferase</fullName>
        <ecNumber evidence="4">2.4.1.122</ecNumber>
    </recommendedName>
</protein>
<evidence type="ECO:0000256" key="6">
    <source>
        <dbReference type="ARBA" id="ARBA00022679"/>
    </source>
</evidence>
<dbReference type="GO" id="GO:0000166">
    <property type="term" value="F:nucleotide binding"/>
    <property type="evidence" value="ECO:0007669"/>
    <property type="project" value="UniProtKB-KW"/>
</dbReference>
<dbReference type="InterPro" id="IPR026050">
    <property type="entry name" value="C1GALT1/C1GALT1_chp1"/>
</dbReference>
<dbReference type="Gene3D" id="3.90.550.50">
    <property type="match status" value="1"/>
</dbReference>
<dbReference type="GeneID" id="54297176"/>
<evidence type="ECO:0000256" key="2">
    <source>
        <dbReference type="ARBA" id="ARBA00004922"/>
    </source>
</evidence>
<feature type="region of interest" description="Disordered" evidence="12">
    <location>
        <begin position="57"/>
        <end position="132"/>
    </location>
</feature>
<evidence type="ECO:0000256" key="4">
    <source>
        <dbReference type="ARBA" id="ARBA00012557"/>
    </source>
</evidence>